<dbReference type="RefSeq" id="WP_092349242.1">
    <property type="nucleotide sequence ID" value="NZ_CZVW01000008.1"/>
</dbReference>
<evidence type="ECO:0000313" key="3">
    <source>
        <dbReference type="Proteomes" id="UP000199197"/>
    </source>
</evidence>
<evidence type="ECO:0000259" key="1">
    <source>
        <dbReference type="Pfam" id="PF06114"/>
    </source>
</evidence>
<dbReference type="EMBL" id="CZVW01000008">
    <property type="protein sequence ID" value="CUT00872.1"/>
    <property type="molecule type" value="Genomic_DNA"/>
</dbReference>
<sequence length="257" mass="29538">MNALAKAKARNLHEKYCISTPDDLVDIEKIANAEFLIVEEAELKDCLGVLVNSGDYGLIRISNKIKEPGQKRFVIAHEMGHFYNDRKFLRECDEGDIICLKSSQIEFDANEFAVEFLMREEWFKDFIFRKEINMELIKGIARNFGVSLSASAIRYAHLGNHPVAVILSKNGKVLWSVVNEFFPYKYIPRNYTVKPGSGAYGFFNGGNGEEKILINAEVWFMADKKFLNGEDMILVEENLWMKNYNAVLTIVYEDKHK</sequence>
<dbReference type="OrthoDB" id="9794834at2"/>
<name>A0A0P1MXV5_9BACT</name>
<dbReference type="PANTHER" id="PTHR43236:SF2">
    <property type="entry name" value="BLL0069 PROTEIN"/>
    <property type="match status" value="1"/>
</dbReference>
<protein>
    <recommendedName>
        <fullName evidence="1">IrrE N-terminal-like domain-containing protein</fullName>
    </recommendedName>
</protein>
<organism evidence="2 3">
    <name type="scientific">Candidatus Chryseopegocella kryptomonas</name>
    <dbReference type="NCBI Taxonomy" id="1633643"/>
    <lineage>
        <taxon>Bacteria</taxon>
        <taxon>Pseudomonadati</taxon>
        <taxon>Candidatus Kryptoniota</taxon>
        <taxon>Candidatus Chryseopegocella</taxon>
    </lineage>
</organism>
<dbReference type="AlphaFoldDB" id="A0A0P1MXV5"/>
<accession>A0A0P1MXV5</accession>
<dbReference type="PANTHER" id="PTHR43236">
    <property type="entry name" value="ANTITOXIN HIGA1"/>
    <property type="match status" value="1"/>
</dbReference>
<keyword evidence="3" id="KW-1185">Reference proteome</keyword>
<dbReference type="Pfam" id="PF06114">
    <property type="entry name" value="Peptidase_M78"/>
    <property type="match status" value="1"/>
</dbReference>
<dbReference type="InterPro" id="IPR052345">
    <property type="entry name" value="Rad_response_metalloprotease"/>
</dbReference>
<dbReference type="InterPro" id="IPR010359">
    <property type="entry name" value="IrrE_HExxH"/>
</dbReference>
<evidence type="ECO:0000313" key="2">
    <source>
        <dbReference type="EMBL" id="CUT00872.1"/>
    </source>
</evidence>
<proteinExistence type="predicted"/>
<reference evidence="3" key="1">
    <citation type="submission" date="2015-11" db="EMBL/GenBank/DDBJ databases">
        <authorList>
            <person name="Varghese N."/>
        </authorList>
    </citation>
    <scope>NUCLEOTIDE SEQUENCE [LARGE SCALE GENOMIC DNA]</scope>
    <source>
        <strain evidence="3">JGI-23</strain>
    </source>
</reference>
<gene>
    <name evidence="2" type="ORF">JGI23_00936</name>
</gene>
<feature type="domain" description="IrrE N-terminal-like" evidence="1">
    <location>
        <begin position="56"/>
        <end position="154"/>
    </location>
</feature>
<dbReference type="Gene3D" id="1.10.10.2910">
    <property type="match status" value="1"/>
</dbReference>
<dbReference type="Proteomes" id="UP000199197">
    <property type="component" value="Unassembled WGS sequence"/>
</dbReference>